<evidence type="ECO:0000313" key="1">
    <source>
        <dbReference type="EMBL" id="GBO32255.1"/>
    </source>
</evidence>
<dbReference type="Proteomes" id="UP000499080">
    <property type="component" value="Unassembled WGS sequence"/>
</dbReference>
<proteinExistence type="predicted"/>
<dbReference type="AlphaFoldDB" id="A0A4Y2W4M7"/>
<reference evidence="1 2" key="1">
    <citation type="journal article" date="2019" name="Sci. Rep.">
        <title>Orb-weaving spider Araneus ventricosus genome elucidates the spidroin gene catalogue.</title>
        <authorList>
            <person name="Kono N."/>
            <person name="Nakamura H."/>
            <person name="Ohtoshi R."/>
            <person name="Moran D.A.P."/>
            <person name="Shinohara A."/>
            <person name="Yoshida Y."/>
            <person name="Fujiwara M."/>
            <person name="Mori M."/>
            <person name="Tomita M."/>
            <person name="Arakawa K."/>
        </authorList>
    </citation>
    <scope>NUCLEOTIDE SEQUENCE [LARGE SCALE GENOMIC DNA]</scope>
</reference>
<keyword evidence="2" id="KW-1185">Reference proteome</keyword>
<evidence type="ECO:0000313" key="2">
    <source>
        <dbReference type="Proteomes" id="UP000499080"/>
    </source>
</evidence>
<accession>A0A4Y2W4M7</accession>
<gene>
    <name evidence="1" type="ORF">AVEN_171037_1</name>
</gene>
<feature type="non-terminal residue" evidence="1">
    <location>
        <position position="51"/>
    </location>
</feature>
<dbReference type="EMBL" id="BGPR01055701">
    <property type="protein sequence ID" value="GBO32255.1"/>
    <property type="molecule type" value="Genomic_DNA"/>
</dbReference>
<organism evidence="1 2">
    <name type="scientific">Araneus ventricosus</name>
    <name type="common">Orbweaver spider</name>
    <name type="synonym">Epeira ventricosa</name>
    <dbReference type="NCBI Taxonomy" id="182803"/>
    <lineage>
        <taxon>Eukaryota</taxon>
        <taxon>Metazoa</taxon>
        <taxon>Ecdysozoa</taxon>
        <taxon>Arthropoda</taxon>
        <taxon>Chelicerata</taxon>
        <taxon>Arachnida</taxon>
        <taxon>Araneae</taxon>
        <taxon>Araneomorphae</taxon>
        <taxon>Entelegynae</taxon>
        <taxon>Araneoidea</taxon>
        <taxon>Araneidae</taxon>
        <taxon>Araneus</taxon>
    </lineage>
</organism>
<comment type="caution">
    <text evidence="1">The sequence shown here is derived from an EMBL/GenBank/DDBJ whole genome shotgun (WGS) entry which is preliminary data.</text>
</comment>
<name>A0A4Y2W4M7_ARAVE</name>
<protein>
    <submittedName>
        <fullName evidence="1">Uncharacterized protein</fullName>
    </submittedName>
</protein>
<sequence>MASMVDIEEEQLPLPFVISVVLLRIISVGTQGVETSGRKGSDVTGVKTDFK</sequence>